<dbReference type="SUPFAM" id="SSF52075">
    <property type="entry name" value="Outer arm dynein light chain 1"/>
    <property type="match status" value="1"/>
</dbReference>
<keyword evidence="1" id="KW-0433">Leucine-rich repeat</keyword>
<keyword evidence="2" id="KW-0677">Repeat</keyword>
<dbReference type="InterPro" id="IPR025875">
    <property type="entry name" value="Leu-rich_rpt_4"/>
</dbReference>
<dbReference type="SMART" id="SM00369">
    <property type="entry name" value="LRR_TYP"/>
    <property type="match status" value="9"/>
</dbReference>
<dbReference type="Pfam" id="PF13516">
    <property type="entry name" value="LRR_6"/>
    <property type="match status" value="1"/>
</dbReference>
<feature type="signal peptide" evidence="3">
    <location>
        <begin position="1"/>
        <end position="22"/>
    </location>
</feature>
<protein>
    <submittedName>
        <fullName evidence="4">Uncharacterized protein</fullName>
    </submittedName>
</protein>
<keyword evidence="3" id="KW-0732">Signal</keyword>
<organism evidence="4 5">
    <name type="scientific">Ignelater luminosus</name>
    <name type="common">Cucubano</name>
    <name type="synonym">Pyrophorus luminosus</name>
    <dbReference type="NCBI Taxonomy" id="2038154"/>
    <lineage>
        <taxon>Eukaryota</taxon>
        <taxon>Metazoa</taxon>
        <taxon>Ecdysozoa</taxon>
        <taxon>Arthropoda</taxon>
        <taxon>Hexapoda</taxon>
        <taxon>Insecta</taxon>
        <taxon>Pterygota</taxon>
        <taxon>Neoptera</taxon>
        <taxon>Endopterygota</taxon>
        <taxon>Coleoptera</taxon>
        <taxon>Polyphaga</taxon>
        <taxon>Elateriformia</taxon>
        <taxon>Elateroidea</taxon>
        <taxon>Elateridae</taxon>
        <taxon>Agrypninae</taxon>
        <taxon>Pyrophorini</taxon>
        <taxon>Ignelater</taxon>
    </lineage>
</organism>
<reference evidence="4" key="1">
    <citation type="submission" date="2019-08" db="EMBL/GenBank/DDBJ databases">
        <title>The genome of the North American firefly Photinus pyralis.</title>
        <authorList>
            <consortium name="Photinus pyralis genome working group"/>
            <person name="Fallon T.R."/>
            <person name="Sander Lower S.E."/>
            <person name="Weng J.-K."/>
        </authorList>
    </citation>
    <scope>NUCLEOTIDE SEQUENCE</scope>
    <source>
        <strain evidence="4">TRF0915ILg1</strain>
        <tissue evidence="4">Whole body</tissue>
    </source>
</reference>
<keyword evidence="5" id="KW-1185">Reference proteome</keyword>
<dbReference type="PRINTS" id="PR00019">
    <property type="entry name" value="LEURICHRPT"/>
</dbReference>
<dbReference type="EMBL" id="VTPC01090203">
    <property type="protein sequence ID" value="KAF2884303.1"/>
    <property type="molecule type" value="Genomic_DNA"/>
</dbReference>
<accession>A0A8K0CBN1</accession>
<dbReference type="InterPro" id="IPR001611">
    <property type="entry name" value="Leu-rich_rpt"/>
</dbReference>
<dbReference type="FunFam" id="3.80.10.10:FF:001164">
    <property type="entry name" value="GH01279p"/>
    <property type="match status" value="1"/>
</dbReference>
<dbReference type="Pfam" id="PF13855">
    <property type="entry name" value="LRR_8"/>
    <property type="match status" value="3"/>
</dbReference>
<sequence>MKNNLIWKLIGTILVFVKSVQLECVCIQNKQQANCILYRLNEISVRNTQGTKTVAIVTTRTDGGCTLPENAISFDKMEHVALSCEIDILKVNAFKNQEELKNLDLSENFISTIPNDFFANIPRLENLNLSHNTFQNPTLDTFYALNNLKVLDISFNSISSLGLGIFDEMMKLEELHLNNNKIPKIELGVFDLLHNLKIIDLSYNHLHEIVLGLFDQSQKLADVYLSGNYFVGNLPLGTFDSFKNVITLHLKDCQIEKFPLGVFDQMPKLIYLDLNNNKIKKFPLGIFDEAKDLKILDLANNALAKIPDYVFDQTTKLESLDLSRNKLQTLPGLLFQQTESLKYLNLSKNSIAKLQKKMFQWTYLTVIDISYNKFITIEPDLLNIETLARVYAQNNRINYLDDLTFASSNFPLQYLDIRNNRLVFLGEHFFDWVKNLKRMEVFGNPWDCTCLEDIMIILTHRSIRYTSTGYYEGKLPICVVPQTNSDKCDFTATDKNILSNYYQLYNERT</sequence>
<dbReference type="InterPro" id="IPR003591">
    <property type="entry name" value="Leu-rich_rpt_typical-subtyp"/>
</dbReference>
<gene>
    <name evidence="4" type="ORF">ILUMI_21865</name>
</gene>
<evidence type="ECO:0000256" key="3">
    <source>
        <dbReference type="SAM" id="SignalP"/>
    </source>
</evidence>
<dbReference type="InterPro" id="IPR032675">
    <property type="entry name" value="LRR_dom_sf"/>
</dbReference>
<evidence type="ECO:0000256" key="1">
    <source>
        <dbReference type="ARBA" id="ARBA00022614"/>
    </source>
</evidence>
<comment type="caution">
    <text evidence="4">The sequence shown here is derived from an EMBL/GenBank/DDBJ whole genome shotgun (WGS) entry which is preliminary data.</text>
</comment>
<dbReference type="Gene3D" id="3.80.10.10">
    <property type="entry name" value="Ribonuclease Inhibitor"/>
    <property type="match status" value="3"/>
</dbReference>
<dbReference type="PANTHER" id="PTHR45712:SF22">
    <property type="entry name" value="INSULIN-LIKE GROWTH FACTOR-BINDING PROTEIN COMPLEX ACID LABILE SUBUNIT"/>
    <property type="match status" value="1"/>
</dbReference>
<dbReference type="SUPFAM" id="SSF52058">
    <property type="entry name" value="L domain-like"/>
    <property type="match status" value="1"/>
</dbReference>
<dbReference type="AlphaFoldDB" id="A0A8K0CBN1"/>
<evidence type="ECO:0000313" key="5">
    <source>
        <dbReference type="Proteomes" id="UP000801492"/>
    </source>
</evidence>
<feature type="chain" id="PRO_5035443939" evidence="3">
    <location>
        <begin position="23"/>
        <end position="509"/>
    </location>
</feature>
<dbReference type="InterPro" id="IPR050333">
    <property type="entry name" value="SLRP"/>
</dbReference>
<dbReference type="PANTHER" id="PTHR45712">
    <property type="entry name" value="AGAP008170-PA"/>
    <property type="match status" value="1"/>
</dbReference>
<evidence type="ECO:0000256" key="2">
    <source>
        <dbReference type="ARBA" id="ARBA00022737"/>
    </source>
</evidence>
<dbReference type="Pfam" id="PF12799">
    <property type="entry name" value="LRR_4"/>
    <property type="match status" value="1"/>
</dbReference>
<name>A0A8K0CBN1_IGNLU</name>
<dbReference type="OrthoDB" id="676979at2759"/>
<proteinExistence type="predicted"/>
<evidence type="ECO:0000313" key="4">
    <source>
        <dbReference type="EMBL" id="KAF2884303.1"/>
    </source>
</evidence>
<dbReference type="Proteomes" id="UP000801492">
    <property type="component" value="Unassembled WGS sequence"/>
</dbReference>
<dbReference type="PROSITE" id="PS51450">
    <property type="entry name" value="LRR"/>
    <property type="match status" value="4"/>
</dbReference>